<protein>
    <submittedName>
        <fullName evidence="3">Cobalamin biosynthesis protein CbiG</fullName>
    </submittedName>
</protein>
<comment type="caution">
    <text evidence="3">The sequence shown here is derived from an EMBL/GenBank/DDBJ whole genome shotgun (WGS) entry which is preliminary data.</text>
</comment>
<dbReference type="AlphaFoldDB" id="A0A7U8C6A6"/>
<dbReference type="InterPro" id="IPR002750">
    <property type="entry name" value="CobE/GbiG_C"/>
</dbReference>
<reference evidence="3 4" key="1">
    <citation type="submission" date="2006-02" db="EMBL/GenBank/DDBJ databases">
        <authorList>
            <person name="Pinhassi J."/>
            <person name="Pedros-Alio C."/>
            <person name="Ferriera S."/>
            <person name="Johnson J."/>
            <person name="Kravitz S."/>
            <person name="Halpern A."/>
            <person name="Remington K."/>
            <person name="Beeson K."/>
            <person name="Tran B."/>
            <person name="Rogers Y.-H."/>
            <person name="Friedman R."/>
            <person name="Venter J.C."/>
        </authorList>
    </citation>
    <scope>NUCLEOTIDE SEQUENCE [LARGE SCALE GENOMIC DNA]</scope>
    <source>
        <strain evidence="3 4">MED92</strain>
    </source>
</reference>
<evidence type="ECO:0000313" key="3">
    <source>
        <dbReference type="EMBL" id="EAR62318.1"/>
    </source>
</evidence>
<dbReference type="GO" id="GO:0009236">
    <property type="term" value="P:cobalamin biosynthetic process"/>
    <property type="evidence" value="ECO:0007669"/>
    <property type="project" value="InterPro"/>
</dbReference>
<accession>A0A7U8C6A6</accession>
<proteinExistence type="predicted"/>
<evidence type="ECO:0000259" key="1">
    <source>
        <dbReference type="Pfam" id="PF01890"/>
    </source>
</evidence>
<organism evidence="3 4">
    <name type="scientific">Neptuniibacter caesariensis</name>
    <dbReference type="NCBI Taxonomy" id="207954"/>
    <lineage>
        <taxon>Bacteria</taxon>
        <taxon>Pseudomonadati</taxon>
        <taxon>Pseudomonadota</taxon>
        <taxon>Gammaproteobacteria</taxon>
        <taxon>Oceanospirillales</taxon>
        <taxon>Oceanospirillaceae</taxon>
        <taxon>Neptuniibacter</taxon>
    </lineage>
</organism>
<dbReference type="Pfam" id="PF11760">
    <property type="entry name" value="CbiG_N"/>
    <property type="match status" value="1"/>
</dbReference>
<evidence type="ECO:0000313" key="4">
    <source>
        <dbReference type="Proteomes" id="UP000002171"/>
    </source>
</evidence>
<dbReference type="Pfam" id="PF01890">
    <property type="entry name" value="CbiG_C"/>
    <property type="match status" value="1"/>
</dbReference>
<feature type="domain" description="Cobalamin synthesis G N-terminal" evidence="2">
    <location>
        <begin position="37"/>
        <end position="114"/>
    </location>
</feature>
<dbReference type="EMBL" id="AAOW01000003">
    <property type="protein sequence ID" value="EAR62318.1"/>
    <property type="molecule type" value="Genomic_DNA"/>
</dbReference>
<dbReference type="InterPro" id="IPR052553">
    <property type="entry name" value="CbiG_hydrolase"/>
</dbReference>
<evidence type="ECO:0000259" key="2">
    <source>
        <dbReference type="Pfam" id="PF11760"/>
    </source>
</evidence>
<feature type="domain" description="CobE/GbiG C-terminal" evidence="1">
    <location>
        <begin position="123"/>
        <end position="246"/>
    </location>
</feature>
<dbReference type="SUPFAM" id="SSF159672">
    <property type="entry name" value="CbiG N-terminal domain-like"/>
    <property type="match status" value="1"/>
</dbReference>
<dbReference type="PANTHER" id="PTHR37477:SF1">
    <property type="entry name" value="COBALT-PRECORRIN-5A HYDROLASE"/>
    <property type="match status" value="1"/>
</dbReference>
<gene>
    <name evidence="3" type="ORF">MED92_14813</name>
</gene>
<dbReference type="OrthoDB" id="9781023at2"/>
<name>A0A7U8C6A6_NEPCE</name>
<sequence length="260" mass="28486">MIRIITLTEAGKNLGVRLASKLDADLVYKPQPFAEQVQGFFKNGDRLIFICATGIVMRTLAPVLQDKYQDPPVLVIDEQGKFVIPLLSGHEGGANNWALEVSRLLDAQPVITTANGYLNPIYSVGMGCERGCPIDELEKLLMDCLQQAGLTLDQVSSISSIDIKADEVGLIQLAKKLNKPYQTWDRHQLAEMEPLLSTRSDYVFKTVGVYGVAESAALYSAKQHTGQQPELVLNKLKTTKATCAIARSYSGVRDASSIEN</sequence>
<dbReference type="InterPro" id="IPR021744">
    <property type="entry name" value="CbiG_N"/>
</dbReference>
<dbReference type="PANTHER" id="PTHR37477">
    <property type="entry name" value="COBALT-PRECORRIN-5A HYDROLASE"/>
    <property type="match status" value="1"/>
</dbReference>
<dbReference type="Gene3D" id="3.30.420.180">
    <property type="entry name" value="CobE/GbiG C-terminal domain"/>
    <property type="match status" value="1"/>
</dbReference>
<dbReference type="Gene3D" id="3.40.50.11220">
    <property type="match status" value="1"/>
</dbReference>
<keyword evidence="4" id="KW-1185">Reference proteome</keyword>
<dbReference type="InterPro" id="IPR036518">
    <property type="entry name" value="CobE/GbiG_C_sf"/>
</dbReference>
<dbReference type="RefSeq" id="WP_007020628.1">
    <property type="nucleotide sequence ID" value="NZ_CH724125.1"/>
</dbReference>
<dbReference type="SUPFAM" id="SSF159664">
    <property type="entry name" value="CobE/GbiG C-terminal domain-like"/>
    <property type="match status" value="1"/>
</dbReference>
<dbReference type="Proteomes" id="UP000002171">
    <property type="component" value="Unassembled WGS sequence"/>
</dbReference>
<dbReference type="InterPro" id="IPR038029">
    <property type="entry name" value="GbiG_N_sf"/>
</dbReference>